<gene>
    <name evidence="2" type="ORF">Tci_029157</name>
</gene>
<dbReference type="SUPFAM" id="SSF56672">
    <property type="entry name" value="DNA/RNA polymerases"/>
    <property type="match status" value="1"/>
</dbReference>
<evidence type="ECO:0000256" key="1">
    <source>
        <dbReference type="SAM" id="MobiDB-lite"/>
    </source>
</evidence>
<comment type="caution">
    <text evidence="2">The sequence shown here is derived from an EMBL/GenBank/DDBJ whole genome shotgun (WGS) entry which is preliminary data.</text>
</comment>
<dbReference type="Gene3D" id="3.30.70.270">
    <property type="match status" value="1"/>
</dbReference>
<dbReference type="InterPro" id="IPR043128">
    <property type="entry name" value="Rev_trsase/Diguanyl_cyclase"/>
</dbReference>
<organism evidence="2">
    <name type="scientific">Tanacetum cinerariifolium</name>
    <name type="common">Dalmatian daisy</name>
    <name type="synonym">Chrysanthemum cinerariifolium</name>
    <dbReference type="NCBI Taxonomy" id="118510"/>
    <lineage>
        <taxon>Eukaryota</taxon>
        <taxon>Viridiplantae</taxon>
        <taxon>Streptophyta</taxon>
        <taxon>Embryophyta</taxon>
        <taxon>Tracheophyta</taxon>
        <taxon>Spermatophyta</taxon>
        <taxon>Magnoliopsida</taxon>
        <taxon>eudicotyledons</taxon>
        <taxon>Gunneridae</taxon>
        <taxon>Pentapetalae</taxon>
        <taxon>asterids</taxon>
        <taxon>campanulids</taxon>
        <taxon>Asterales</taxon>
        <taxon>Asteraceae</taxon>
        <taxon>Asteroideae</taxon>
        <taxon>Anthemideae</taxon>
        <taxon>Anthemidinae</taxon>
        <taxon>Tanacetum</taxon>
    </lineage>
</organism>
<name>A0A6L2L7Q8_TANCI</name>
<feature type="region of interest" description="Disordered" evidence="1">
    <location>
        <begin position="1"/>
        <end position="30"/>
    </location>
</feature>
<reference evidence="2" key="1">
    <citation type="journal article" date="2019" name="Sci. Rep.">
        <title>Draft genome of Tanacetum cinerariifolium, the natural source of mosquito coil.</title>
        <authorList>
            <person name="Yamashiro T."/>
            <person name="Shiraishi A."/>
            <person name="Satake H."/>
            <person name="Nakayama K."/>
        </authorList>
    </citation>
    <scope>NUCLEOTIDE SEQUENCE</scope>
</reference>
<dbReference type="AlphaFoldDB" id="A0A6L2L7Q8"/>
<keyword evidence="2" id="KW-0808">Transferase</keyword>
<feature type="compositionally biased region" description="Polar residues" evidence="1">
    <location>
        <begin position="1"/>
        <end position="18"/>
    </location>
</feature>
<protein>
    <submittedName>
        <fullName evidence="2">Reverse transcriptase domain-containing protein</fullName>
    </submittedName>
</protein>
<feature type="compositionally biased region" description="Basic and acidic residues" evidence="1">
    <location>
        <begin position="19"/>
        <end position="30"/>
    </location>
</feature>
<evidence type="ECO:0000313" key="2">
    <source>
        <dbReference type="EMBL" id="GEU57179.1"/>
    </source>
</evidence>
<sequence>MNELHCSTQYFKANTKSTDTPRGEGKKDKSVAPAKAPILMVSQVTYAAKDPTLENMDYEGEEITFPPVTKVNNAPIVIEAKVFGRRVGRVYMDSGRSCEVIYEHYFEKLNSTIKAFKVDLKTPLVGFSGERSWSVGEIPLEITIGEAPLSRTETLNFVIVRSDSSHNMLLGRIAMQKWGSWSHRCTSHQVSHKKGIGMGIKANPSKVKAVTDLEQPRVLKDIQSLNGKLAAISQFLSKGARRSLPFFKVLKSSKGKKKIQWTDKADKAFKEMKKFVQALSTLTASKESINAVQKEANDRSSFITEKASKIILGSHDNSFHKNINQANTHRALENMPSSQIGNQISFTLTEPPALMAQEQANADRPRRNHVVLVLREKIFSLIVKMKEHKGNLNTMMLESQKWVGYQMSLLDLKVKVASLEAEKASLEAFEASIRWEIKEIKHDRREVVLKVIPYACIELVHSDKLGKLVGRLVSSAITYGWCRAYEQVAEMKDPFDLATMKGYRFLYKKDHTQASNELATATFPWLDEFIANATTPIKALLSKKPPLYRSLLL</sequence>
<accession>A0A6L2L7Q8</accession>
<keyword evidence="2" id="KW-0548">Nucleotidyltransferase</keyword>
<dbReference type="GO" id="GO:0003964">
    <property type="term" value="F:RNA-directed DNA polymerase activity"/>
    <property type="evidence" value="ECO:0007669"/>
    <property type="project" value="UniProtKB-KW"/>
</dbReference>
<dbReference type="EMBL" id="BKCJ010003787">
    <property type="protein sequence ID" value="GEU57179.1"/>
    <property type="molecule type" value="Genomic_DNA"/>
</dbReference>
<keyword evidence="2" id="KW-0695">RNA-directed DNA polymerase</keyword>
<dbReference type="InterPro" id="IPR043502">
    <property type="entry name" value="DNA/RNA_pol_sf"/>
</dbReference>
<proteinExistence type="predicted"/>